<feature type="region of interest" description="Disordered" evidence="2">
    <location>
        <begin position="541"/>
        <end position="566"/>
    </location>
</feature>
<keyword evidence="1" id="KW-0175">Coiled coil</keyword>
<evidence type="ECO:0000313" key="5">
    <source>
        <dbReference type="Proteomes" id="UP000018211"/>
    </source>
</evidence>
<keyword evidence="4" id="KW-0540">Nuclease</keyword>
<reference evidence="4 5" key="1">
    <citation type="journal article" date="2013" name="ISME J.">
        <title>Comparative genomics of pathogenic lineages of Vibrio nigripulchritudo identifies virulence-associated traits.</title>
        <authorList>
            <person name="Goudenege D."/>
            <person name="Labreuche Y."/>
            <person name="Krin E."/>
            <person name="Ansquer D."/>
            <person name="Mangenot S."/>
            <person name="Calteau A."/>
            <person name="Medigue C."/>
            <person name="Mazel D."/>
            <person name="Polz M.F."/>
            <person name="Le Roux F."/>
        </authorList>
    </citation>
    <scope>NUCLEOTIDE SEQUENCE [LARGE SCALE GENOMIC DNA]</scope>
    <source>
        <strain evidence="4 5">SOn1</strain>
    </source>
</reference>
<evidence type="ECO:0000256" key="2">
    <source>
        <dbReference type="SAM" id="MobiDB-lite"/>
    </source>
</evidence>
<evidence type="ECO:0000259" key="3">
    <source>
        <dbReference type="Pfam" id="PF13476"/>
    </source>
</evidence>
<evidence type="ECO:0000256" key="1">
    <source>
        <dbReference type="SAM" id="Coils"/>
    </source>
</evidence>
<keyword evidence="4" id="KW-0378">Hydrolase</keyword>
<feature type="compositionally biased region" description="Polar residues" evidence="2">
    <location>
        <begin position="881"/>
        <end position="891"/>
    </location>
</feature>
<dbReference type="RefSeq" id="WP_022611669.1">
    <property type="nucleotide sequence ID" value="NZ_LK391965.1"/>
</dbReference>
<feature type="region of interest" description="Disordered" evidence="2">
    <location>
        <begin position="484"/>
        <end position="508"/>
    </location>
</feature>
<protein>
    <submittedName>
        <fullName evidence="4">Exonuclease subunit SbcC</fullName>
    </submittedName>
</protein>
<dbReference type="Pfam" id="PF13558">
    <property type="entry name" value="SbcC_Walker_B"/>
    <property type="match status" value="1"/>
</dbReference>
<feature type="domain" description="Rad50/SbcC-type AAA" evidence="3">
    <location>
        <begin position="5"/>
        <end position="262"/>
    </location>
</feature>
<dbReference type="PANTHER" id="PTHR32114:SF2">
    <property type="entry name" value="ABC TRANSPORTER ABCH.3"/>
    <property type="match status" value="1"/>
</dbReference>
<feature type="compositionally biased region" description="Low complexity" evidence="2">
    <location>
        <begin position="489"/>
        <end position="503"/>
    </location>
</feature>
<comment type="caution">
    <text evidence="4">The sequence shown here is derived from an EMBL/GenBank/DDBJ whole genome shotgun (WGS) entry which is preliminary data.</text>
</comment>
<dbReference type="Proteomes" id="UP000018211">
    <property type="component" value="Unassembled WGS sequence"/>
</dbReference>
<dbReference type="SUPFAM" id="SSF52540">
    <property type="entry name" value="P-loop containing nucleoside triphosphate hydrolases"/>
    <property type="match status" value="1"/>
</dbReference>
<feature type="region of interest" description="Disordered" evidence="2">
    <location>
        <begin position="877"/>
        <end position="917"/>
    </location>
</feature>
<sequence>MKILSLRLKNLNSLKGEWKIDFTQSPFTDNGLFAITGATGAGKTTLLDAICLAIYHKTPRLGLLTQSSNEAMTRGESECCSEVEFEVKGKAYRAFWSMRRSRGKADGKLQGAEVELAEVEGGKVIASQAKKKLEEVERITGLDFDRFTKSMMLSQGQFAAFLNAKESERAELLEELTGTEIYGLISERVHQHWSESKQTLIALESRAQGVQLLDTAYRESLNEELSSLKNQHGTAKKEKESFDQCANWIKEKTDLAAELSQTSQSLINAETALVQAKPELDKLADAEPAEQIKPLHDKLSDIQNTHRQYTESLESLRKQATELESECKEVDAEVKVSESAMQSTKVAQQALEDLITQTVIPLDSDIAQGKQKQSSLQSEIHEKNNKKHALDASYQQLTTKLNEQSDTIAESEKFIEQNANLKDVAPKLEGWKVQLTGLENSSRELAEIVSNLSSLGIQQAEQLEKQKKIESELELAHSELKSNKEKELQLSSSHQALSGASSLEEMEAQQQTMNQQVIVTHQLQGLQERWSLVSNEQQQLSQKMAQQESELKLRNQQRDSLREQYKSQNELAQSLAQLVTQEEHLAVYRSNLRDDQPCPLCGSLEHPILADGAVSVPETIAQKEEAERRLSELKHQGEALSVEIKSVEFQLSENQSKLSAGQTELEQLQLQWNQKLPALDTTIDIVTPSSAAILTASLEEKVKASQSQISQLKAAERALEESQKQTSTLSDKAVQLENQLKLEIKDTQLMEKKQQDFAERKQKLEAQRLEQRQELQSAMSEANLKVPDQNVELWINELKDQVDAFQNKEKHLSELRHSVTLVLAEQKNLDSQQSELTDALNQLQKHLVETSDLLNERMAKRAEVFANKSVDDERLKAREQVAQTERSTEQIQIKHKSLKEKQASLSGQQSSINNSLSNTTVSKSQIQSEWEQALSSSPFDTVEQFQSALLPIEEKARIQQLKQSLNDSVTQLKAIQESANQKLSALNCHEKAPEWNDIKLEDIQNQQTEAQRHLEGLTKREGEITQELQSDDKRREEQSSLFEEIEQYRVEYDDIQYLHSMIGSQKGDKFRKFAQGLTLDNLIYLANKQLSRLYGRYQLQRKQGEGLELTVLDLWQGDNERDTKTLSGGESFLVSLALALALSDLVSHKTSIDSLFLDEGFGTLDAQTLDIALDALDSLNASGKMIGVISHIEAMKERIPVQLKVTKKSGLGISELAPEYRFNP</sequence>
<dbReference type="Pfam" id="PF13476">
    <property type="entry name" value="AAA_23"/>
    <property type="match status" value="1"/>
</dbReference>
<feature type="coiled-coil region" evidence="1">
    <location>
        <begin position="299"/>
        <end position="340"/>
    </location>
</feature>
<feature type="compositionally biased region" description="Polar residues" evidence="2">
    <location>
        <begin position="903"/>
        <end position="917"/>
    </location>
</feature>
<feature type="coiled-coil region" evidence="1">
    <location>
        <begin position="958"/>
        <end position="1020"/>
    </location>
</feature>
<dbReference type="PANTHER" id="PTHR32114">
    <property type="entry name" value="ABC TRANSPORTER ABCH.3"/>
    <property type="match status" value="1"/>
</dbReference>
<keyword evidence="4" id="KW-0269">Exonuclease</keyword>
<dbReference type="GO" id="GO:0004527">
    <property type="term" value="F:exonuclease activity"/>
    <property type="evidence" value="ECO:0007669"/>
    <property type="project" value="UniProtKB-KW"/>
</dbReference>
<dbReference type="InterPro" id="IPR038729">
    <property type="entry name" value="Rad50/SbcC_AAA"/>
</dbReference>
<accession>A0AAV2VPP3</accession>
<feature type="compositionally biased region" description="Basic and acidic residues" evidence="2">
    <location>
        <begin position="549"/>
        <end position="565"/>
    </location>
</feature>
<evidence type="ECO:0000313" key="4">
    <source>
        <dbReference type="EMBL" id="CCO46609.1"/>
    </source>
</evidence>
<dbReference type="Gene3D" id="3.40.50.300">
    <property type="entry name" value="P-loop containing nucleotide triphosphate hydrolases"/>
    <property type="match status" value="2"/>
</dbReference>
<dbReference type="GO" id="GO:0006302">
    <property type="term" value="P:double-strand break repair"/>
    <property type="evidence" value="ECO:0007669"/>
    <property type="project" value="InterPro"/>
</dbReference>
<feature type="coiled-coil region" evidence="1">
    <location>
        <begin position="695"/>
        <end position="849"/>
    </location>
</feature>
<dbReference type="GO" id="GO:0016887">
    <property type="term" value="F:ATP hydrolysis activity"/>
    <property type="evidence" value="ECO:0007669"/>
    <property type="project" value="InterPro"/>
</dbReference>
<organism evidence="4 5">
    <name type="scientific">Vibrio nigripulchritudo SOn1</name>
    <dbReference type="NCBI Taxonomy" id="1238450"/>
    <lineage>
        <taxon>Bacteria</taxon>
        <taxon>Pseudomonadati</taxon>
        <taxon>Pseudomonadota</taxon>
        <taxon>Gammaproteobacteria</taxon>
        <taxon>Vibrionales</taxon>
        <taxon>Vibrionaceae</taxon>
        <taxon>Vibrio</taxon>
    </lineage>
</organism>
<feature type="coiled-coil region" evidence="1">
    <location>
        <begin position="616"/>
        <end position="671"/>
    </location>
</feature>
<gene>
    <name evidence="4" type="ORF">VIBNISOn1_1830009</name>
</gene>
<dbReference type="EMBL" id="CAOF01000094">
    <property type="protein sequence ID" value="CCO46609.1"/>
    <property type="molecule type" value="Genomic_DNA"/>
</dbReference>
<name>A0AAV2VPP3_9VIBR</name>
<dbReference type="InterPro" id="IPR027417">
    <property type="entry name" value="P-loop_NTPase"/>
</dbReference>
<dbReference type="AlphaFoldDB" id="A0AAV2VPP3"/>
<proteinExistence type="predicted"/>